<feature type="transmembrane region" description="Helical" evidence="6">
    <location>
        <begin position="340"/>
        <end position="361"/>
    </location>
</feature>
<dbReference type="InterPro" id="IPR058533">
    <property type="entry name" value="Cation_efflux_TM"/>
</dbReference>
<feature type="transmembrane region" description="Helical" evidence="6">
    <location>
        <begin position="530"/>
        <end position="554"/>
    </location>
</feature>
<evidence type="ECO:0000313" key="9">
    <source>
        <dbReference type="Proteomes" id="UP000054007"/>
    </source>
</evidence>
<evidence type="ECO:0000256" key="4">
    <source>
        <dbReference type="ARBA" id="ARBA00023136"/>
    </source>
</evidence>
<dbReference type="GO" id="GO:0098771">
    <property type="term" value="P:inorganic ion homeostasis"/>
    <property type="evidence" value="ECO:0007669"/>
    <property type="project" value="UniProtKB-ARBA"/>
</dbReference>
<proteinExistence type="predicted"/>
<evidence type="ECO:0000256" key="1">
    <source>
        <dbReference type="ARBA" id="ARBA00004141"/>
    </source>
</evidence>
<comment type="subcellular location">
    <subcellularLocation>
        <location evidence="1">Membrane</location>
        <topology evidence="1">Multi-pass membrane protein</topology>
    </subcellularLocation>
</comment>
<dbReference type="AlphaFoldDB" id="A0A0D7BBC8"/>
<dbReference type="EMBL" id="KN880525">
    <property type="protein sequence ID" value="KIY67479.1"/>
    <property type="molecule type" value="Genomic_DNA"/>
</dbReference>
<feature type="region of interest" description="Disordered" evidence="5">
    <location>
        <begin position="224"/>
        <end position="244"/>
    </location>
</feature>
<keyword evidence="9" id="KW-1185">Reference proteome</keyword>
<evidence type="ECO:0000256" key="6">
    <source>
        <dbReference type="SAM" id="Phobius"/>
    </source>
</evidence>
<accession>A0A0D7BBC8</accession>
<evidence type="ECO:0000259" key="7">
    <source>
        <dbReference type="Pfam" id="PF01545"/>
    </source>
</evidence>
<dbReference type="GO" id="GO:0016020">
    <property type="term" value="C:membrane"/>
    <property type="evidence" value="ECO:0007669"/>
    <property type="project" value="UniProtKB-SubCell"/>
</dbReference>
<dbReference type="SUPFAM" id="SSF161111">
    <property type="entry name" value="Cation efflux protein transmembrane domain-like"/>
    <property type="match status" value="1"/>
</dbReference>
<evidence type="ECO:0000313" key="8">
    <source>
        <dbReference type="EMBL" id="KIY67479.1"/>
    </source>
</evidence>
<evidence type="ECO:0000256" key="3">
    <source>
        <dbReference type="ARBA" id="ARBA00022989"/>
    </source>
</evidence>
<keyword evidence="2 6" id="KW-0812">Transmembrane</keyword>
<dbReference type="STRING" id="1314674.A0A0D7BBC8"/>
<protein>
    <recommendedName>
        <fullName evidence="7">Cation efflux protein transmembrane domain-containing protein</fullName>
    </recommendedName>
</protein>
<feature type="region of interest" description="Disordered" evidence="5">
    <location>
        <begin position="264"/>
        <end position="305"/>
    </location>
</feature>
<dbReference type="Gene3D" id="1.20.1510.10">
    <property type="entry name" value="Cation efflux protein transmembrane domain"/>
    <property type="match status" value="1"/>
</dbReference>
<organism evidence="8 9">
    <name type="scientific">Cylindrobasidium torrendii FP15055 ss-10</name>
    <dbReference type="NCBI Taxonomy" id="1314674"/>
    <lineage>
        <taxon>Eukaryota</taxon>
        <taxon>Fungi</taxon>
        <taxon>Dikarya</taxon>
        <taxon>Basidiomycota</taxon>
        <taxon>Agaricomycotina</taxon>
        <taxon>Agaricomycetes</taxon>
        <taxon>Agaricomycetidae</taxon>
        <taxon>Agaricales</taxon>
        <taxon>Marasmiineae</taxon>
        <taxon>Physalacriaceae</taxon>
        <taxon>Cylindrobasidium</taxon>
    </lineage>
</organism>
<reference evidence="8 9" key="1">
    <citation type="journal article" date="2015" name="Fungal Genet. Biol.">
        <title>Evolution of novel wood decay mechanisms in Agaricales revealed by the genome sequences of Fistulina hepatica and Cylindrobasidium torrendii.</title>
        <authorList>
            <person name="Floudas D."/>
            <person name="Held B.W."/>
            <person name="Riley R."/>
            <person name="Nagy L.G."/>
            <person name="Koehler G."/>
            <person name="Ransdell A.S."/>
            <person name="Younus H."/>
            <person name="Chow J."/>
            <person name="Chiniquy J."/>
            <person name="Lipzen A."/>
            <person name="Tritt A."/>
            <person name="Sun H."/>
            <person name="Haridas S."/>
            <person name="LaButti K."/>
            <person name="Ohm R.A."/>
            <person name="Kues U."/>
            <person name="Blanchette R.A."/>
            <person name="Grigoriev I.V."/>
            <person name="Minto R.E."/>
            <person name="Hibbett D.S."/>
        </authorList>
    </citation>
    <scope>NUCLEOTIDE SEQUENCE [LARGE SCALE GENOMIC DNA]</scope>
    <source>
        <strain evidence="8 9">FP15055 ss-10</strain>
    </source>
</reference>
<dbReference type="GO" id="GO:0030003">
    <property type="term" value="P:intracellular monoatomic cation homeostasis"/>
    <property type="evidence" value="ECO:0007669"/>
    <property type="project" value="UniProtKB-ARBA"/>
</dbReference>
<feature type="transmembrane region" description="Helical" evidence="6">
    <location>
        <begin position="432"/>
        <end position="451"/>
    </location>
</feature>
<feature type="compositionally biased region" description="Low complexity" evidence="5">
    <location>
        <begin position="271"/>
        <end position="288"/>
    </location>
</feature>
<feature type="transmembrane region" description="Helical" evidence="6">
    <location>
        <begin position="382"/>
        <end position="399"/>
    </location>
</feature>
<evidence type="ECO:0000256" key="2">
    <source>
        <dbReference type="ARBA" id="ARBA00022692"/>
    </source>
</evidence>
<feature type="compositionally biased region" description="Polar residues" evidence="5">
    <location>
        <begin position="23"/>
        <end position="34"/>
    </location>
</feature>
<feature type="compositionally biased region" description="Polar residues" evidence="5">
    <location>
        <begin position="120"/>
        <end position="135"/>
    </location>
</feature>
<keyword evidence="4 6" id="KW-0472">Membrane</keyword>
<keyword evidence="3 6" id="KW-1133">Transmembrane helix</keyword>
<evidence type="ECO:0000256" key="5">
    <source>
        <dbReference type="SAM" id="MobiDB-lite"/>
    </source>
</evidence>
<feature type="transmembrane region" description="Helical" evidence="6">
    <location>
        <begin position="500"/>
        <end position="518"/>
    </location>
</feature>
<dbReference type="Proteomes" id="UP000054007">
    <property type="component" value="Unassembled WGS sequence"/>
</dbReference>
<sequence>MDAAPHQTHRRRSSHDDSEIPTARSSDPAMSNRLTHVPAFSLSPPRQRVNSNPGAPEPPQSAGPHRTTFNGLNGPRTPPYNFMQSSGGHSRTRSISTPYSPPLPSPLSFSFPREGPKSPSLPTSVSAPIARQTSPEAHGPVAQSNAHSRRHSRLHSRNLSVFFPRPGTIPSTAIAEDGSQEISIPAHVDSLIPPAGPNINIEHKPNTPLGAGFTFGTRPPAANGIANDPPVPPLMGKTTRRGHHHKHSVSHNFFSFLEPGSDISPQEHLLTQPTPSPVSQWSPSPVAPTSSQSQTEDRVGDDEEEAMPTGLVSLTFIEFMLGGWLWVCGQQIGSLSVTGLGYWVVFDVLGMAMGSILPSWLGPGNSKRERSKRPYGNARVETLFMFAKAVYLLFAAVYVCKETVEHVLMSAGGGDGHHHHHGDDETPYGIEFPIVSILLALGSILGSGLFFQNHAKLLDVTGNRLPSPRAFIRSITSTSPSHIHDLPPTEPLAMVLSNPYVISPLVFGAAILGIAAFVPSSQQTSADLTIATIIAAVTFNVAYSASYVLGTVLLQTSPPRGTAAGRMESFLRAMREVERHPQVLHLPAPHIWQLTPTTVAEKGGQSQFGMTNGKVWGEKGQGTMIVTMELHVRGDLGDDEVLRLTRWAHERASGALGGEREVTVGVVRG</sequence>
<dbReference type="InterPro" id="IPR027469">
    <property type="entry name" value="Cation_efflux_TMD_sf"/>
</dbReference>
<dbReference type="GO" id="GO:0008324">
    <property type="term" value="F:monoatomic cation transmembrane transporter activity"/>
    <property type="evidence" value="ECO:0007669"/>
    <property type="project" value="InterPro"/>
</dbReference>
<feature type="domain" description="Cation efflux protein transmembrane" evidence="7">
    <location>
        <begin position="364"/>
        <end position="547"/>
    </location>
</feature>
<feature type="region of interest" description="Disordered" evidence="5">
    <location>
        <begin position="1"/>
        <end position="155"/>
    </location>
</feature>
<name>A0A0D7BBC8_9AGAR</name>
<gene>
    <name evidence="8" type="ORF">CYLTODRAFT_490609</name>
</gene>
<dbReference type="Pfam" id="PF01545">
    <property type="entry name" value="Cation_efflux"/>
    <property type="match status" value="1"/>
</dbReference>
<dbReference type="OrthoDB" id="5382797at2759"/>